<dbReference type="AlphaFoldDB" id="A0A0T5YUC5"/>
<evidence type="ECO:0000313" key="2">
    <source>
        <dbReference type="EMBL" id="KRT54224.1"/>
    </source>
</evidence>
<dbReference type="RefSeq" id="WP_060528211.1">
    <property type="nucleotide sequence ID" value="NZ_KQ557118.1"/>
</dbReference>
<dbReference type="Proteomes" id="UP000051634">
    <property type="component" value="Unassembled WGS sequence"/>
</dbReference>
<evidence type="ECO:0000313" key="3">
    <source>
        <dbReference type="Proteomes" id="UP000051634"/>
    </source>
</evidence>
<proteinExistence type="predicted"/>
<sequence>MSDREPSISADEHLLIKVQAACPKHQPNGEPCLPLDLRIHRGELIFLLGEEPEALRAYLRILAAVEPISRGEILLGDAIGDAPFSLPWQQLRQSLGYVDHAIPLLSVLSGLDNLKLAAHYHQQDDEQTIALREQALLGAMQGQMDHSLLPAYMTPLQQRHLGIARALMLCPKALFAHNPFFGLSRPARQHLADFLLQRVPQLFPEISLIISTDDPELVHRYAGRVLFHSRSGWFSFHNWEDFVSSPEDVVRYYIHQQRAQRDIFSEAQ</sequence>
<feature type="domain" description="ABC transporter" evidence="1">
    <location>
        <begin position="16"/>
        <end position="255"/>
    </location>
</feature>
<accession>A0A0T5YUC5</accession>
<dbReference type="Gene3D" id="3.40.50.300">
    <property type="entry name" value="P-loop containing nucleotide triphosphate hydrolases"/>
    <property type="match status" value="1"/>
</dbReference>
<organism evidence="2 3">
    <name type="scientific">endosymbiont of Ridgeia piscesae</name>
    <dbReference type="NCBI Taxonomy" id="54398"/>
    <lineage>
        <taxon>Bacteria</taxon>
        <taxon>Pseudomonadati</taxon>
        <taxon>Pseudomonadota</taxon>
        <taxon>Gammaproteobacteria</taxon>
        <taxon>sulfur-oxidizing symbionts</taxon>
    </lineage>
</organism>
<dbReference type="SUPFAM" id="SSF52540">
    <property type="entry name" value="P-loop containing nucleoside triphosphate hydrolases"/>
    <property type="match status" value="1"/>
</dbReference>
<gene>
    <name evidence="2" type="ORF">Ga0074115_103123</name>
</gene>
<protein>
    <recommendedName>
        <fullName evidence="1">ABC transporter domain-containing protein</fullName>
    </recommendedName>
</protein>
<reference evidence="2 3" key="1">
    <citation type="submission" date="2015-11" db="EMBL/GenBank/DDBJ databases">
        <title>The genome of Candidatus Endoriftia persephone in Ridgeia piscesae and population structure of the North Eastern Pacific vestimentiferan symbionts.</title>
        <authorList>
            <person name="Perez M."/>
            <person name="Juniper K.S."/>
        </authorList>
    </citation>
    <scope>NUCLEOTIDE SEQUENCE [LARGE SCALE GENOMIC DNA]</scope>
    <source>
        <strain evidence="2">Ind11</strain>
    </source>
</reference>
<keyword evidence="3" id="KW-1185">Reference proteome</keyword>
<dbReference type="GO" id="GO:0016887">
    <property type="term" value="F:ATP hydrolysis activity"/>
    <property type="evidence" value="ECO:0007669"/>
    <property type="project" value="InterPro"/>
</dbReference>
<dbReference type="PROSITE" id="PS50893">
    <property type="entry name" value="ABC_TRANSPORTER_2"/>
    <property type="match status" value="1"/>
</dbReference>
<dbReference type="InterPro" id="IPR027417">
    <property type="entry name" value="P-loop_NTPase"/>
</dbReference>
<dbReference type="OrthoDB" id="9760776at2"/>
<name>A0A0T5YUC5_9GAMM</name>
<dbReference type="GO" id="GO:0005524">
    <property type="term" value="F:ATP binding"/>
    <property type="evidence" value="ECO:0007669"/>
    <property type="project" value="InterPro"/>
</dbReference>
<comment type="caution">
    <text evidence="2">The sequence shown here is derived from an EMBL/GenBank/DDBJ whole genome shotgun (WGS) entry which is preliminary data.</text>
</comment>
<evidence type="ECO:0000259" key="1">
    <source>
        <dbReference type="PROSITE" id="PS50893"/>
    </source>
</evidence>
<dbReference type="EMBL" id="LDXT01000093">
    <property type="protein sequence ID" value="KRT54224.1"/>
    <property type="molecule type" value="Genomic_DNA"/>
</dbReference>
<dbReference type="InterPro" id="IPR003439">
    <property type="entry name" value="ABC_transporter-like_ATP-bd"/>
</dbReference>